<feature type="transmembrane region" description="Helical" evidence="7">
    <location>
        <begin position="62"/>
        <end position="82"/>
    </location>
</feature>
<dbReference type="InterPro" id="IPR037272">
    <property type="entry name" value="SNS_sf"/>
</dbReference>
<feature type="transmembrane region" description="Helical" evidence="7">
    <location>
        <begin position="372"/>
        <end position="396"/>
    </location>
</feature>
<name>A0ABT3MYE3_9GAMM</name>
<feature type="transmembrane region" description="Helical" evidence="7">
    <location>
        <begin position="331"/>
        <end position="352"/>
    </location>
</feature>
<feature type="transmembrane region" description="Helical" evidence="7">
    <location>
        <begin position="233"/>
        <end position="257"/>
    </location>
</feature>
<feature type="transmembrane region" description="Helical" evidence="7">
    <location>
        <begin position="103"/>
        <end position="125"/>
    </location>
</feature>
<feature type="transmembrane region" description="Helical" evidence="7">
    <location>
        <begin position="29"/>
        <end position="50"/>
    </location>
</feature>
<feature type="transmembrane region" description="Helical" evidence="7">
    <location>
        <begin position="403"/>
        <end position="420"/>
    </location>
</feature>
<keyword evidence="9" id="KW-1185">Reference proteome</keyword>
<feature type="transmembrane region" description="Helical" evidence="7">
    <location>
        <begin position="196"/>
        <end position="221"/>
    </location>
</feature>
<dbReference type="RefSeq" id="WP_262564154.1">
    <property type="nucleotide sequence ID" value="NZ_JAPFCC010000001.1"/>
</dbReference>
<feature type="transmembrane region" description="Helical" evidence="7">
    <location>
        <begin position="277"/>
        <end position="294"/>
    </location>
</feature>
<comment type="subcellular location">
    <subcellularLocation>
        <location evidence="1">Membrane</location>
        <topology evidence="1">Multi-pass membrane protein</topology>
    </subcellularLocation>
</comment>
<feature type="transmembrane region" description="Helical" evidence="7">
    <location>
        <begin position="440"/>
        <end position="462"/>
    </location>
</feature>
<gene>
    <name evidence="8" type="ORF">NX722_17600</name>
</gene>
<proteinExistence type="predicted"/>
<feature type="region of interest" description="Disordered" evidence="6">
    <location>
        <begin position="1"/>
        <end position="21"/>
    </location>
</feature>
<evidence type="ECO:0000256" key="3">
    <source>
        <dbReference type="ARBA" id="ARBA00022692"/>
    </source>
</evidence>
<organism evidence="8 9">
    <name type="scientific">Endozoicomonas gorgoniicola</name>
    <dbReference type="NCBI Taxonomy" id="1234144"/>
    <lineage>
        <taxon>Bacteria</taxon>
        <taxon>Pseudomonadati</taxon>
        <taxon>Pseudomonadota</taxon>
        <taxon>Gammaproteobacteria</taxon>
        <taxon>Oceanospirillales</taxon>
        <taxon>Endozoicomonadaceae</taxon>
        <taxon>Endozoicomonas</taxon>
    </lineage>
</organism>
<dbReference type="Proteomes" id="UP001209854">
    <property type="component" value="Unassembled WGS sequence"/>
</dbReference>
<feature type="compositionally biased region" description="Polar residues" evidence="6">
    <location>
        <begin position="1"/>
        <end position="17"/>
    </location>
</feature>
<dbReference type="CDD" id="cd10336">
    <property type="entry name" value="SLC6sbd_Tyt1-Like"/>
    <property type="match status" value="1"/>
</dbReference>
<dbReference type="EMBL" id="JAPFCC010000001">
    <property type="protein sequence ID" value="MCW7554402.1"/>
    <property type="molecule type" value="Genomic_DNA"/>
</dbReference>
<dbReference type="PROSITE" id="PS50267">
    <property type="entry name" value="NA_NEUROTRAN_SYMP_3"/>
    <property type="match status" value="1"/>
</dbReference>
<keyword evidence="4 7" id="KW-1133">Transmembrane helix</keyword>
<evidence type="ECO:0000256" key="2">
    <source>
        <dbReference type="ARBA" id="ARBA00022448"/>
    </source>
</evidence>
<dbReference type="PANTHER" id="PTHR42948">
    <property type="entry name" value="TRANSPORTER"/>
    <property type="match status" value="1"/>
</dbReference>
<feature type="transmembrane region" description="Helical" evidence="7">
    <location>
        <begin position="156"/>
        <end position="176"/>
    </location>
</feature>
<evidence type="ECO:0000256" key="1">
    <source>
        <dbReference type="ARBA" id="ARBA00004141"/>
    </source>
</evidence>
<evidence type="ECO:0000256" key="6">
    <source>
        <dbReference type="SAM" id="MobiDB-lite"/>
    </source>
</evidence>
<sequence>MSRTMTNCNDAPNSNKPETVGRGQFSSRIGFITAAAGCAVGVGNIWSFPIQTAENGGAAFTLVYLCFSFILAYPTLVAELNIGRYRQSNNISAMASLSANPALRCIGAGTAIAGLLTMTLIYSFYSIVGGWFIGFSLAPIASLTGFASAGQWLSGFSSLSTIAVTLLFMGLTTLIVTEGVKNGIERWCNRLMPSLFVLLAVLIVFALTRPGGMEGLSVYLLPDFSRILDDKLLISALGQSFFSMSLGTGCMMVYGSYLNRKVNLPKTAFQVTLVDSSVAFLAGMLIIPCMYAAMHQGVEIFNASGELYSAEKLVFNVLPTLFDQLGITGQFVAAAFFLLLAIAALTSSISMMEPVVAAMVERLSFVRRHACWLLSTLTAAISIVIILHIDTLLGMAVKVATQYMQPMLCFMIAIYGSWVIRQDRLLTELSQGFPDLQNSLFWKIWPWYTRIVCPGLILLLLVHNL</sequence>
<dbReference type="Pfam" id="PF00209">
    <property type="entry name" value="SNF"/>
    <property type="match status" value="2"/>
</dbReference>
<keyword evidence="3 7" id="KW-0812">Transmembrane</keyword>
<evidence type="ECO:0000256" key="4">
    <source>
        <dbReference type="ARBA" id="ARBA00022989"/>
    </source>
</evidence>
<keyword evidence="2" id="KW-0813">Transport</keyword>
<evidence type="ECO:0000256" key="5">
    <source>
        <dbReference type="ARBA" id="ARBA00023136"/>
    </source>
</evidence>
<comment type="caution">
    <text evidence="8">The sequence shown here is derived from an EMBL/GenBank/DDBJ whole genome shotgun (WGS) entry which is preliminary data.</text>
</comment>
<protein>
    <submittedName>
        <fullName evidence="8">Sodium-dependent transporter</fullName>
    </submittedName>
</protein>
<evidence type="ECO:0000256" key="7">
    <source>
        <dbReference type="SAM" id="Phobius"/>
    </source>
</evidence>
<accession>A0ABT3MYE3</accession>
<keyword evidence="5 7" id="KW-0472">Membrane</keyword>
<dbReference type="PANTHER" id="PTHR42948:SF1">
    <property type="entry name" value="TRANSPORTER"/>
    <property type="match status" value="1"/>
</dbReference>
<dbReference type="NCBIfam" id="NF037979">
    <property type="entry name" value="Na_transp"/>
    <property type="match status" value="1"/>
</dbReference>
<evidence type="ECO:0000313" key="8">
    <source>
        <dbReference type="EMBL" id="MCW7554402.1"/>
    </source>
</evidence>
<evidence type="ECO:0000313" key="9">
    <source>
        <dbReference type="Proteomes" id="UP001209854"/>
    </source>
</evidence>
<dbReference type="InterPro" id="IPR000175">
    <property type="entry name" value="Na/ntran_symport"/>
</dbReference>
<reference evidence="8 9" key="1">
    <citation type="submission" date="2022-10" db="EMBL/GenBank/DDBJ databases">
        <title>High-quality genome sequences of two octocoral-associated bacteria, Endozoicomonas euniceicola EF212 and Endozoicomonas gorgoniicola PS125.</title>
        <authorList>
            <person name="Chiou Y.-J."/>
            <person name="Chen Y.-H."/>
        </authorList>
    </citation>
    <scope>NUCLEOTIDE SEQUENCE [LARGE SCALE GENOMIC DNA]</scope>
    <source>
        <strain evidence="8 9">PS125</strain>
    </source>
</reference>
<dbReference type="SUPFAM" id="SSF161070">
    <property type="entry name" value="SNF-like"/>
    <property type="match status" value="1"/>
</dbReference>
<dbReference type="InterPro" id="IPR047218">
    <property type="entry name" value="YocR/YhdH-like"/>
</dbReference>